<organism evidence="1 2">
    <name type="scientific">Hespellia stercorisuis DSM 15480</name>
    <dbReference type="NCBI Taxonomy" id="1121950"/>
    <lineage>
        <taxon>Bacteria</taxon>
        <taxon>Bacillati</taxon>
        <taxon>Bacillota</taxon>
        <taxon>Clostridia</taxon>
        <taxon>Lachnospirales</taxon>
        <taxon>Lachnospiraceae</taxon>
        <taxon>Hespellia</taxon>
    </lineage>
</organism>
<dbReference type="EMBL" id="FQZY01000009">
    <property type="protein sequence ID" value="SHJ47905.1"/>
    <property type="molecule type" value="Genomic_DNA"/>
</dbReference>
<evidence type="ECO:0000313" key="1">
    <source>
        <dbReference type="EMBL" id="SHJ47905.1"/>
    </source>
</evidence>
<name>A0A1M6JMG2_9FIRM</name>
<dbReference type="AlphaFoldDB" id="A0A1M6JMG2"/>
<protein>
    <recommendedName>
        <fullName evidence="3">Transposase (putative) YhgA-like domain-containing protein</fullName>
    </recommendedName>
</protein>
<reference evidence="1 2" key="1">
    <citation type="submission" date="2016-11" db="EMBL/GenBank/DDBJ databases">
        <authorList>
            <person name="Jaros S."/>
            <person name="Januszkiewicz K."/>
            <person name="Wedrychowicz H."/>
        </authorList>
    </citation>
    <scope>NUCLEOTIDE SEQUENCE [LARGE SCALE GENOMIC DNA]</scope>
    <source>
        <strain evidence="1 2">DSM 15480</strain>
    </source>
</reference>
<evidence type="ECO:0008006" key="3">
    <source>
        <dbReference type="Google" id="ProtNLM"/>
    </source>
</evidence>
<proteinExistence type="predicted"/>
<sequence length="315" mass="36811">MKQKQVLEIIYDDKTVKVRRSWFTNFLYRIFRINRKHKDRLFIKVFSDKNELLKLYNAVNHSCYTNAKDLIITTLEDAVYMGMKNDCSFLIGNYLNLYEHQSTFNPNMPLRGLLYFAGVLQGYLAVNQMDIYGENLIKIPTPKYVVFYNGTDTIADRVEMKLSDAFENPGGCMEFTAVMLNINLGHNKKIMEQCRLLEEYAIFIEQIRGFQNKGYDLEDAIDVASEYCIEHDVLKKFLLKNRNEVRQLILTEYDAKKHMAIVAKNALERGREEGRKEEKNNIARKLRKQGLPVSNICELTGLSEEEILLLEQEEN</sequence>
<accession>A0A1M6JMG2</accession>
<evidence type="ECO:0000313" key="2">
    <source>
        <dbReference type="Proteomes" id="UP000184301"/>
    </source>
</evidence>
<dbReference type="Proteomes" id="UP000184301">
    <property type="component" value="Unassembled WGS sequence"/>
</dbReference>
<dbReference type="RefSeq" id="WP_242945341.1">
    <property type="nucleotide sequence ID" value="NZ_FQZY01000009.1"/>
</dbReference>
<gene>
    <name evidence="1" type="ORF">SAMN02745243_00699</name>
</gene>
<keyword evidence="2" id="KW-1185">Reference proteome</keyword>